<dbReference type="Proteomes" id="UP000821845">
    <property type="component" value="Chromosome 5"/>
</dbReference>
<keyword evidence="2" id="KW-1185">Reference proteome</keyword>
<name>A0ACB7SA37_HYAAI</name>
<evidence type="ECO:0000313" key="2">
    <source>
        <dbReference type="Proteomes" id="UP000821845"/>
    </source>
</evidence>
<proteinExistence type="predicted"/>
<protein>
    <submittedName>
        <fullName evidence="1">Uncharacterized protein</fullName>
    </submittedName>
</protein>
<dbReference type="EMBL" id="CM023485">
    <property type="protein sequence ID" value="KAH6929604.1"/>
    <property type="molecule type" value="Genomic_DNA"/>
</dbReference>
<comment type="caution">
    <text evidence="1">The sequence shown here is derived from an EMBL/GenBank/DDBJ whole genome shotgun (WGS) entry which is preliminary data.</text>
</comment>
<organism evidence="1 2">
    <name type="scientific">Hyalomma asiaticum</name>
    <name type="common">Tick</name>
    <dbReference type="NCBI Taxonomy" id="266040"/>
    <lineage>
        <taxon>Eukaryota</taxon>
        <taxon>Metazoa</taxon>
        <taxon>Ecdysozoa</taxon>
        <taxon>Arthropoda</taxon>
        <taxon>Chelicerata</taxon>
        <taxon>Arachnida</taxon>
        <taxon>Acari</taxon>
        <taxon>Parasitiformes</taxon>
        <taxon>Ixodida</taxon>
        <taxon>Ixodoidea</taxon>
        <taxon>Ixodidae</taxon>
        <taxon>Hyalomminae</taxon>
        <taxon>Hyalomma</taxon>
    </lineage>
</organism>
<reference evidence="1" key="1">
    <citation type="submission" date="2020-05" db="EMBL/GenBank/DDBJ databases">
        <title>Large-scale comparative analyses of tick genomes elucidate their genetic diversity and vector capacities.</title>
        <authorList>
            <person name="Jia N."/>
            <person name="Wang J."/>
            <person name="Shi W."/>
            <person name="Du L."/>
            <person name="Sun Y."/>
            <person name="Zhan W."/>
            <person name="Jiang J."/>
            <person name="Wang Q."/>
            <person name="Zhang B."/>
            <person name="Ji P."/>
            <person name="Sakyi L.B."/>
            <person name="Cui X."/>
            <person name="Yuan T."/>
            <person name="Jiang B."/>
            <person name="Yang W."/>
            <person name="Lam T.T.-Y."/>
            <person name="Chang Q."/>
            <person name="Ding S."/>
            <person name="Wang X."/>
            <person name="Zhu J."/>
            <person name="Ruan X."/>
            <person name="Zhao L."/>
            <person name="Wei J."/>
            <person name="Que T."/>
            <person name="Du C."/>
            <person name="Cheng J."/>
            <person name="Dai P."/>
            <person name="Han X."/>
            <person name="Huang E."/>
            <person name="Gao Y."/>
            <person name="Liu J."/>
            <person name="Shao H."/>
            <person name="Ye R."/>
            <person name="Li L."/>
            <person name="Wei W."/>
            <person name="Wang X."/>
            <person name="Wang C."/>
            <person name="Yang T."/>
            <person name="Huo Q."/>
            <person name="Li W."/>
            <person name="Guo W."/>
            <person name="Chen H."/>
            <person name="Zhou L."/>
            <person name="Ni X."/>
            <person name="Tian J."/>
            <person name="Zhou Y."/>
            <person name="Sheng Y."/>
            <person name="Liu T."/>
            <person name="Pan Y."/>
            <person name="Xia L."/>
            <person name="Li J."/>
            <person name="Zhao F."/>
            <person name="Cao W."/>
        </authorList>
    </citation>
    <scope>NUCLEOTIDE SEQUENCE</scope>
    <source>
        <strain evidence="1">Hyas-2018</strain>
    </source>
</reference>
<gene>
    <name evidence="1" type="ORF">HPB50_003116</name>
</gene>
<evidence type="ECO:0000313" key="1">
    <source>
        <dbReference type="EMBL" id="KAH6929604.1"/>
    </source>
</evidence>
<sequence>MLPGDPIGGRHRTGRQLRSLRVATYQRRDVVAAVVGVASPGGHNGGAGRGVTLCPARRGRRSASSSRSAVRCSGETKGVGGKVGLPSGFVCG</sequence>
<accession>A0ACB7SA37</accession>